<proteinExistence type="predicted"/>
<protein>
    <submittedName>
        <fullName evidence="1">Uncharacterized protein</fullName>
    </submittedName>
</protein>
<name>A0AAV2C1L4_9ARAC</name>
<accession>A0AAV2C1L4</accession>
<comment type="caution">
    <text evidence="1">The sequence shown here is derived from an EMBL/GenBank/DDBJ whole genome shotgun (WGS) entry which is preliminary data.</text>
</comment>
<sequence>MCVSKHLILLQRNKIQFAWIRNKYYSFVFNKHLSRKDVSNKYFYLLINLRSSSLYRLGCERQNATLNETFMILKFWCCYSSCFHDIIVTKYPLKNEFNFKEKWKNSYKWRIAN</sequence>
<dbReference type="EMBL" id="CAXIEN010001137">
    <property type="protein sequence ID" value="CAL1302043.1"/>
    <property type="molecule type" value="Genomic_DNA"/>
</dbReference>
<dbReference type="Proteomes" id="UP001497382">
    <property type="component" value="Unassembled WGS sequence"/>
</dbReference>
<evidence type="ECO:0000313" key="1">
    <source>
        <dbReference type="EMBL" id="CAL1302043.1"/>
    </source>
</evidence>
<keyword evidence="2" id="KW-1185">Reference proteome</keyword>
<gene>
    <name evidence="1" type="ORF">LARSCL_LOCUS22860</name>
</gene>
<evidence type="ECO:0000313" key="2">
    <source>
        <dbReference type="Proteomes" id="UP001497382"/>
    </source>
</evidence>
<organism evidence="1 2">
    <name type="scientific">Larinioides sclopetarius</name>
    <dbReference type="NCBI Taxonomy" id="280406"/>
    <lineage>
        <taxon>Eukaryota</taxon>
        <taxon>Metazoa</taxon>
        <taxon>Ecdysozoa</taxon>
        <taxon>Arthropoda</taxon>
        <taxon>Chelicerata</taxon>
        <taxon>Arachnida</taxon>
        <taxon>Araneae</taxon>
        <taxon>Araneomorphae</taxon>
        <taxon>Entelegynae</taxon>
        <taxon>Araneoidea</taxon>
        <taxon>Araneidae</taxon>
        <taxon>Larinioides</taxon>
    </lineage>
</organism>
<dbReference type="AlphaFoldDB" id="A0AAV2C1L4"/>
<reference evidence="1 2" key="1">
    <citation type="submission" date="2024-04" db="EMBL/GenBank/DDBJ databases">
        <authorList>
            <person name="Rising A."/>
            <person name="Reimegard J."/>
            <person name="Sonavane S."/>
            <person name="Akerstrom W."/>
            <person name="Nylinder S."/>
            <person name="Hedman E."/>
            <person name="Kallberg Y."/>
        </authorList>
    </citation>
    <scope>NUCLEOTIDE SEQUENCE [LARGE SCALE GENOMIC DNA]</scope>
</reference>